<dbReference type="OrthoDB" id="3944128at2759"/>
<accession>A0A8H3G6U3</accession>
<feature type="region of interest" description="Disordered" evidence="1">
    <location>
        <begin position="521"/>
        <end position="579"/>
    </location>
</feature>
<proteinExistence type="predicted"/>
<feature type="region of interest" description="Disordered" evidence="1">
    <location>
        <begin position="138"/>
        <end position="161"/>
    </location>
</feature>
<keyword evidence="2" id="KW-0812">Transmembrane</keyword>
<keyword evidence="2" id="KW-1133">Transmembrane helix</keyword>
<keyword evidence="2" id="KW-0472">Membrane</keyword>
<feature type="transmembrane region" description="Helical" evidence="2">
    <location>
        <begin position="1283"/>
        <end position="1302"/>
    </location>
</feature>
<name>A0A8H3G6U3_9LECA</name>
<feature type="compositionally biased region" description="Low complexity" evidence="1">
    <location>
        <begin position="772"/>
        <end position="783"/>
    </location>
</feature>
<reference evidence="3" key="1">
    <citation type="submission" date="2021-03" db="EMBL/GenBank/DDBJ databases">
        <authorList>
            <person name="Tagirdzhanova G."/>
        </authorList>
    </citation>
    <scope>NUCLEOTIDE SEQUENCE</scope>
</reference>
<feature type="compositionally biased region" description="Low complexity" evidence="1">
    <location>
        <begin position="144"/>
        <end position="161"/>
    </location>
</feature>
<feature type="compositionally biased region" description="Polar residues" evidence="1">
    <location>
        <begin position="634"/>
        <end position="647"/>
    </location>
</feature>
<dbReference type="Proteomes" id="UP000664203">
    <property type="component" value="Unassembled WGS sequence"/>
</dbReference>
<feature type="compositionally biased region" description="Low complexity" evidence="1">
    <location>
        <begin position="731"/>
        <end position="743"/>
    </location>
</feature>
<comment type="caution">
    <text evidence="3">The sequence shown here is derived from an EMBL/GenBank/DDBJ whole genome shotgun (WGS) entry which is preliminary data.</text>
</comment>
<evidence type="ECO:0000313" key="4">
    <source>
        <dbReference type="Proteomes" id="UP000664203"/>
    </source>
</evidence>
<feature type="region of interest" description="Disordered" evidence="1">
    <location>
        <begin position="51"/>
        <end position="97"/>
    </location>
</feature>
<feature type="compositionally biased region" description="Low complexity" evidence="1">
    <location>
        <begin position="790"/>
        <end position="799"/>
    </location>
</feature>
<evidence type="ECO:0000256" key="1">
    <source>
        <dbReference type="SAM" id="MobiDB-lite"/>
    </source>
</evidence>
<sequence>MSNALPSSSTSSIPKFSSVTNSSSLASNSAPQSSSIPTVSTIISSSWPSISVGTSANSSGGPGSSSGWPLNPNGTYPSSSPNSLTTASTTSLSDASPAVSWPSASLSHWSPSEVQAASNGSLNSSGFPRLHVDQKEKNMPGVTASGPYSASGSANSASPASITSMRNPFNAAKAVNQTNVCGGPISVASNLITSGLFSANDCLPLNWNLGVLNMSYGGTCSMSPGFDGYNAKSCSCVNSAAKWYHDYATATVTSQQCQSTYDMNEAMDIQTLGCSYNTITELAMSYPAPTSCCDKCEVAASAVQVVFWPPADAPSNSSVGTNITGSTNWNVTAAPVQSAASYGLIEDGFTFISPSVYVIYSSIQASASCVALFNSHIPIGSAYTAVTRAYEPNVLSSAICEAENMGAGIEYCISPVGDQDDPNYCFQGIDNGWRQINFSELYDPPPASDLLTRYQSCFPGHSINADFASMMFVKPQLAFPPDVTDIDPVWATWGGNTCTPVNLGVFDPPRVLQKATALAPVPTPATDPQAENAPPSPAATLTSPLATPTTKVVSGADPNSGIKANDPGSNNAGTATPTIAQSDPVAVVIDPVDPSIVAQNEGSPATGNSVAVKAGSDTDSNSDPGAVVVDPVNGSISEQNEASPTTENSDVVNSSSSPNSNSDSSSGNIDSNSVADGGDTAPADTEKQSGANTATSPGTNSGTNSGTGNNDPSTAPITLLPQQSADTAKENSGTSGTSGKTGVTTGGTNGGSNGGTIGGTNGGTSEDSNGDTNVGTNSGANVGNNGGSDGANSGSTSGDTSGGDEGDSNGGTKIGTSGGSDGDGNANPAPIAFVNSQPITKDASGNIVLSGSTLASGSTAVFSGHTIANAPSAIVMDGSTYAPSPTTPSPSPLIVNNQLLQMTNGGLEIGSQTLVPGAFTTINNHVIDYANPSQVIEDGVTHNLAPVSSSNPLVLNGNTLQRAANGGLITAGTTIAPGSTAAISGHVYSLAGSSSVIMDGNTYALPAATNAYQIQAATSSAPNRPSIASGPLTLANGLVITAQPSISSGVPQNYILPNGASLSAGGSTAVFSGTTYSALPSDAGIVAAGPSGSSTLAIPTIPPTATRSIYTAAGATFTPQATGFTIGGATLTPGGQALTTGGTVVSLGTSGTFVMGSSTMVLPSQSIFAAAGATFTAQADGFDIGTTSLTPGGAAYTTDGTVISLGTNSVLAIGSTTYDLGPQSVFTVDGHTFTAQPTGFMIGSQTVLPGSTGVDEGGETVSLGANGELQIGSKTVTLASSTGLSGAIVFGLGGGSGSGVVFEGAAWRIGVWGLGMVVGVVGTIVAVVL</sequence>
<feature type="region of interest" description="Disordered" evidence="1">
    <location>
        <begin position="596"/>
        <end position="832"/>
    </location>
</feature>
<organism evidence="3 4">
    <name type="scientific">Alectoria fallacina</name>
    <dbReference type="NCBI Taxonomy" id="1903189"/>
    <lineage>
        <taxon>Eukaryota</taxon>
        <taxon>Fungi</taxon>
        <taxon>Dikarya</taxon>
        <taxon>Ascomycota</taxon>
        <taxon>Pezizomycotina</taxon>
        <taxon>Lecanoromycetes</taxon>
        <taxon>OSLEUM clade</taxon>
        <taxon>Lecanoromycetidae</taxon>
        <taxon>Lecanorales</taxon>
        <taxon>Lecanorineae</taxon>
        <taxon>Parmeliaceae</taxon>
        <taxon>Alectoria</taxon>
    </lineage>
</organism>
<feature type="transmembrane region" description="Helical" evidence="2">
    <location>
        <begin position="1309"/>
        <end position="1328"/>
    </location>
</feature>
<feature type="compositionally biased region" description="Polar residues" evidence="1">
    <location>
        <begin position="600"/>
        <end position="609"/>
    </location>
</feature>
<feature type="region of interest" description="Disordered" evidence="1">
    <location>
        <begin position="1"/>
        <end position="38"/>
    </location>
</feature>
<keyword evidence="4" id="KW-1185">Reference proteome</keyword>
<feature type="compositionally biased region" description="Gly residues" evidence="1">
    <location>
        <begin position="808"/>
        <end position="822"/>
    </location>
</feature>
<feature type="compositionally biased region" description="Polar residues" evidence="1">
    <location>
        <begin position="567"/>
        <end position="579"/>
    </location>
</feature>
<feature type="compositionally biased region" description="Gly residues" evidence="1">
    <location>
        <begin position="744"/>
        <end position="762"/>
    </location>
</feature>
<evidence type="ECO:0000313" key="3">
    <source>
        <dbReference type="EMBL" id="CAF9934198.1"/>
    </source>
</evidence>
<gene>
    <name evidence="3" type="ORF">ALECFALPRED_005884</name>
</gene>
<dbReference type="EMBL" id="CAJPDR010000372">
    <property type="protein sequence ID" value="CAF9934198.1"/>
    <property type="molecule type" value="Genomic_DNA"/>
</dbReference>
<feature type="compositionally biased region" description="Low complexity" evidence="1">
    <location>
        <begin position="648"/>
        <end position="674"/>
    </location>
</feature>
<protein>
    <submittedName>
        <fullName evidence="3">Uncharacterized protein</fullName>
    </submittedName>
</protein>
<feature type="compositionally biased region" description="Low complexity" evidence="1">
    <location>
        <begin position="692"/>
        <end position="714"/>
    </location>
</feature>
<feature type="compositionally biased region" description="Low complexity" evidence="1">
    <location>
        <begin position="538"/>
        <end position="550"/>
    </location>
</feature>
<evidence type="ECO:0000256" key="2">
    <source>
        <dbReference type="SAM" id="Phobius"/>
    </source>
</evidence>